<organism evidence="10 11">
    <name type="scientific">Cloeon dipterum</name>
    <dbReference type="NCBI Taxonomy" id="197152"/>
    <lineage>
        <taxon>Eukaryota</taxon>
        <taxon>Metazoa</taxon>
        <taxon>Ecdysozoa</taxon>
        <taxon>Arthropoda</taxon>
        <taxon>Hexapoda</taxon>
        <taxon>Insecta</taxon>
        <taxon>Pterygota</taxon>
        <taxon>Palaeoptera</taxon>
        <taxon>Ephemeroptera</taxon>
        <taxon>Pisciforma</taxon>
        <taxon>Baetidae</taxon>
        <taxon>Cloeon</taxon>
    </lineage>
</organism>
<keyword evidence="3" id="KW-0547">Nucleotide-binding</keyword>
<dbReference type="PROSITE" id="PS00690">
    <property type="entry name" value="DEAH_ATP_HELICASE"/>
    <property type="match status" value="1"/>
</dbReference>
<feature type="domain" description="Helicase C-terminal" evidence="9">
    <location>
        <begin position="187"/>
        <end position="362"/>
    </location>
</feature>
<dbReference type="Gene3D" id="1.20.120.1080">
    <property type="match status" value="1"/>
</dbReference>
<dbReference type="PANTHER" id="PTHR18934:SF136">
    <property type="entry name" value="ATP-DEPENDENT RNA HELICASE DHX35-RELATED"/>
    <property type="match status" value="1"/>
</dbReference>
<proteinExistence type="inferred from homology"/>
<gene>
    <name evidence="10" type="ORF">CLODIP_2_CD15493</name>
</gene>
<dbReference type="EC" id="3.6.4.13" evidence="2"/>
<evidence type="ECO:0000256" key="4">
    <source>
        <dbReference type="ARBA" id="ARBA00022801"/>
    </source>
</evidence>
<evidence type="ECO:0000259" key="8">
    <source>
        <dbReference type="PROSITE" id="PS51192"/>
    </source>
</evidence>
<comment type="catalytic activity">
    <reaction evidence="7">
        <text>ATP + H2O = ADP + phosphate + H(+)</text>
        <dbReference type="Rhea" id="RHEA:13065"/>
        <dbReference type="ChEBI" id="CHEBI:15377"/>
        <dbReference type="ChEBI" id="CHEBI:15378"/>
        <dbReference type="ChEBI" id="CHEBI:30616"/>
        <dbReference type="ChEBI" id="CHEBI:43474"/>
        <dbReference type="ChEBI" id="CHEBI:456216"/>
        <dbReference type="EC" id="3.6.4.13"/>
    </reaction>
</comment>
<dbReference type="SMART" id="SM00487">
    <property type="entry name" value="DEXDc"/>
    <property type="match status" value="1"/>
</dbReference>
<evidence type="ECO:0000313" key="10">
    <source>
        <dbReference type="EMBL" id="CAB3362873.1"/>
    </source>
</evidence>
<evidence type="ECO:0000313" key="11">
    <source>
        <dbReference type="Proteomes" id="UP000494165"/>
    </source>
</evidence>
<dbReference type="PANTHER" id="PTHR18934">
    <property type="entry name" value="ATP-DEPENDENT RNA HELICASE"/>
    <property type="match status" value="1"/>
</dbReference>
<name>A0A8S1C0U8_9INSE</name>
<dbReference type="PROSITE" id="PS51192">
    <property type="entry name" value="HELICASE_ATP_BIND_1"/>
    <property type="match status" value="1"/>
</dbReference>
<keyword evidence="5" id="KW-0347">Helicase</keyword>
<dbReference type="Gene3D" id="3.40.50.300">
    <property type="entry name" value="P-loop containing nucleotide triphosphate hydrolases"/>
    <property type="match status" value="2"/>
</dbReference>
<keyword evidence="4" id="KW-0378">Hydrolase</keyword>
<dbReference type="Pfam" id="PF21010">
    <property type="entry name" value="HA2_C"/>
    <property type="match status" value="1"/>
</dbReference>
<dbReference type="PROSITE" id="PS51194">
    <property type="entry name" value="HELICASE_CTER"/>
    <property type="match status" value="1"/>
</dbReference>
<dbReference type="Pfam" id="PF07717">
    <property type="entry name" value="OB_NTP_bind"/>
    <property type="match status" value="1"/>
</dbReference>
<evidence type="ECO:0000256" key="2">
    <source>
        <dbReference type="ARBA" id="ARBA00012552"/>
    </source>
</evidence>
<accession>A0A8S1C0U8</accession>
<protein>
    <recommendedName>
        <fullName evidence="2">RNA helicase</fullName>
        <ecNumber evidence="2">3.6.4.13</ecNumber>
    </recommendedName>
</protein>
<feature type="domain" description="Helicase ATP-binding" evidence="8">
    <location>
        <begin position="1"/>
        <end position="160"/>
    </location>
</feature>
<dbReference type="GO" id="GO:0005524">
    <property type="term" value="F:ATP binding"/>
    <property type="evidence" value="ECO:0007669"/>
    <property type="project" value="UniProtKB-KW"/>
</dbReference>
<evidence type="ECO:0000256" key="5">
    <source>
        <dbReference type="ARBA" id="ARBA00022806"/>
    </source>
</evidence>
<evidence type="ECO:0000256" key="1">
    <source>
        <dbReference type="ARBA" id="ARBA00008792"/>
    </source>
</evidence>
<dbReference type="OrthoDB" id="10253254at2759"/>
<dbReference type="SUPFAM" id="SSF52540">
    <property type="entry name" value="P-loop containing nucleoside triphosphate hydrolases"/>
    <property type="match status" value="1"/>
</dbReference>
<dbReference type="InterPro" id="IPR001650">
    <property type="entry name" value="Helicase_C-like"/>
</dbReference>
<dbReference type="FunFam" id="3.40.50.300:FF:000578">
    <property type="entry name" value="probable ATP-dependent RNA helicase DHX35"/>
    <property type="match status" value="1"/>
</dbReference>
<dbReference type="GO" id="GO:0003724">
    <property type="term" value="F:RNA helicase activity"/>
    <property type="evidence" value="ECO:0007669"/>
    <property type="project" value="UniProtKB-EC"/>
</dbReference>
<dbReference type="InterPro" id="IPR048333">
    <property type="entry name" value="HA2_WH"/>
</dbReference>
<evidence type="ECO:0000259" key="9">
    <source>
        <dbReference type="PROSITE" id="PS51194"/>
    </source>
</evidence>
<dbReference type="InterPro" id="IPR007502">
    <property type="entry name" value="Helicase-assoc_dom"/>
</dbReference>
<keyword evidence="11" id="KW-1185">Reference proteome</keyword>
<dbReference type="Proteomes" id="UP000494165">
    <property type="component" value="Unassembled WGS sequence"/>
</dbReference>
<dbReference type="Pfam" id="PF04408">
    <property type="entry name" value="WHD_HA2"/>
    <property type="match status" value="1"/>
</dbReference>
<dbReference type="GO" id="GO:0071013">
    <property type="term" value="C:catalytic step 2 spliceosome"/>
    <property type="evidence" value="ECO:0007669"/>
    <property type="project" value="TreeGrafter"/>
</dbReference>
<dbReference type="InterPro" id="IPR002464">
    <property type="entry name" value="DNA/RNA_helicase_DEAH_CS"/>
</dbReference>
<dbReference type="GO" id="GO:0003723">
    <property type="term" value="F:RNA binding"/>
    <property type="evidence" value="ECO:0007669"/>
    <property type="project" value="TreeGrafter"/>
</dbReference>
<keyword evidence="6" id="KW-0067">ATP-binding</keyword>
<evidence type="ECO:0000256" key="6">
    <source>
        <dbReference type="ARBA" id="ARBA00022840"/>
    </source>
</evidence>
<evidence type="ECO:0000256" key="3">
    <source>
        <dbReference type="ARBA" id="ARBA00022741"/>
    </source>
</evidence>
<dbReference type="Pfam" id="PF00271">
    <property type="entry name" value="Helicase_C"/>
    <property type="match status" value="1"/>
</dbReference>
<dbReference type="FunFam" id="3.40.50.300:FF:000145">
    <property type="entry name" value="probable ATP-dependent RNA helicase DHX40"/>
    <property type="match status" value="1"/>
</dbReference>
<sequence length="621" mass="69005">MDKQLIVGETGCGKSTQVPQYLFEAGWCDDGKLVGITEPRRVAATTLAQRVAEEKGCILGGLVGYSIRFDDCFDPTYSRIKYMTEGILIREMMADPLLRQYSVIILDEVHERTLNTDIVMGLMKKILRKNKQLRLIVSSATVDAEQLKYFFSSGKDDKSAAILSVEGRLYPVTVHYVIDPVPDYIDGVVSTCLKIHQKLPKGDILAFLTGQEEVDRAVSLLGEHAALDKGKLKMQILPMYGSLPNQDQLKVFRYAQEGHRKIVIATNIAETSVTIPGIVYVVDSGYMKLRWFNTNSLTDALIVVPVSQASADQRAGRAGRLRPGMCFRLYTEQAYKELQRATAPEMERSELSSAILQLKALGIDNVLRFTFPSPPPAASMLAALELLYALGGLDREGQLTQPLGTTMAELPCSALQAKCLVVSGEYGCSEEILSIMAMLQVQNIFLKPASGQGNMRCKIARRQFEVAEGDLLTMLNVYNAYMASNKTKDWCSKSGLNSRALKRANEIRTRMEKLISKKFNVPIASCHGSSEVVTRCLAAGLFPNAAYLHHSGVYKTVRGDIELAIHPSSVLYAEEYAEWLIFCEILHTGRAYMKDITVIEPGVLEDVAPHFYEKVVERNRE</sequence>
<dbReference type="InterPro" id="IPR027417">
    <property type="entry name" value="P-loop_NTPase"/>
</dbReference>
<dbReference type="GO" id="GO:0016787">
    <property type="term" value="F:hydrolase activity"/>
    <property type="evidence" value="ECO:0007669"/>
    <property type="project" value="UniProtKB-KW"/>
</dbReference>
<dbReference type="EMBL" id="CADEPI010000010">
    <property type="protein sequence ID" value="CAB3362873.1"/>
    <property type="molecule type" value="Genomic_DNA"/>
</dbReference>
<evidence type="ECO:0000256" key="7">
    <source>
        <dbReference type="ARBA" id="ARBA00047984"/>
    </source>
</evidence>
<dbReference type="InterPro" id="IPR014001">
    <property type="entry name" value="Helicase_ATP-bd"/>
</dbReference>
<dbReference type="SMART" id="SM00490">
    <property type="entry name" value="HELICc"/>
    <property type="match status" value="1"/>
</dbReference>
<comment type="caution">
    <text evidence="10">The sequence shown here is derived from an EMBL/GenBank/DDBJ whole genome shotgun (WGS) entry which is preliminary data.</text>
</comment>
<dbReference type="CDD" id="cd18791">
    <property type="entry name" value="SF2_C_RHA"/>
    <property type="match status" value="1"/>
</dbReference>
<comment type="similarity">
    <text evidence="1">Belongs to the DEAD box helicase family. DEAH subfamily.</text>
</comment>
<dbReference type="InterPro" id="IPR011709">
    <property type="entry name" value="DEAD-box_helicase_OB_fold"/>
</dbReference>
<dbReference type="SMART" id="SM00847">
    <property type="entry name" value="HA2"/>
    <property type="match status" value="1"/>
</dbReference>
<reference evidence="10 11" key="1">
    <citation type="submission" date="2020-04" db="EMBL/GenBank/DDBJ databases">
        <authorList>
            <person name="Alioto T."/>
            <person name="Alioto T."/>
            <person name="Gomez Garrido J."/>
        </authorList>
    </citation>
    <scope>NUCLEOTIDE SEQUENCE [LARGE SCALE GENOMIC DNA]</scope>
</reference>
<dbReference type="AlphaFoldDB" id="A0A8S1C0U8"/>